<feature type="transmembrane region" description="Helical" evidence="6">
    <location>
        <begin position="271"/>
        <end position="289"/>
    </location>
</feature>
<sequence length="385" mass="41219">MFKPAAGGSGSAWRADAIWAHMGMALVQVINGGYHVVTKVALNGGMNQVVFCAFRELVALAILAPVAFVRDRGTTPPLTGRLLLSFFFLALTGILGNQILFLTGLGYTNPLFAAAVQPAIPVFTFMLASIVGVERVNFLTKEGWIKVIGTFVCVSGATVILIYKGPALFGNGVHQTVPTDIIMGTRSEDVGWLGSGLLKFGLNNWQIGALCLIGNCLCMAAYLVLQAPVLVMYPATLSLTAYTYFFGALLMVLSGLCTARDYADWMVTKSELIAIIYAGFLSSAFNYGISTWCNKILGPALIALYNPLQPLMSAFLSKVFIGGSIFLGSVYGGFLIVCGLYMVTWARFSESKETMSKSCEDLISEPLLHEDTSSLQGQGSASLIP</sequence>
<reference evidence="8 9" key="1">
    <citation type="journal article" date="2022" name="Nat. Plants">
        <title>Genomes of leafy and leafless Platanthera orchids illuminate the evolution of mycoheterotrophy.</title>
        <authorList>
            <person name="Li M.H."/>
            <person name="Liu K.W."/>
            <person name="Li Z."/>
            <person name="Lu H.C."/>
            <person name="Ye Q.L."/>
            <person name="Zhang D."/>
            <person name="Wang J.Y."/>
            <person name="Li Y.F."/>
            <person name="Zhong Z.M."/>
            <person name="Liu X."/>
            <person name="Yu X."/>
            <person name="Liu D.K."/>
            <person name="Tu X.D."/>
            <person name="Liu B."/>
            <person name="Hao Y."/>
            <person name="Liao X.Y."/>
            <person name="Jiang Y.T."/>
            <person name="Sun W.H."/>
            <person name="Chen J."/>
            <person name="Chen Y.Q."/>
            <person name="Ai Y."/>
            <person name="Zhai J.W."/>
            <person name="Wu S.S."/>
            <person name="Zhou Z."/>
            <person name="Hsiao Y.Y."/>
            <person name="Wu W.L."/>
            <person name="Chen Y.Y."/>
            <person name="Lin Y.F."/>
            <person name="Hsu J.L."/>
            <person name="Li C.Y."/>
            <person name="Wang Z.W."/>
            <person name="Zhao X."/>
            <person name="Zhong W.Y."/>
            <person name="Ma X.K."/>
            <person name="Ma L."/>
            <person name="Huang J."/>
            <person name="Chen G.Z."/>
            <person name="Huang M.Z."/>
            <person name="Huang L."/>
            <person name="Peng D.H."/>
            <person name="Luo Y.B."/>
            <person name="Zou S.Q."/>
            <person name="Chen S.P."/>
            <person name="Lan S."/>
            <person name="Tsai W.C."/>
            <person name="Van de Peer Y."/>
            <person name="Liu Z.J."/>
        </authorList>
    </citation>
    <scope>NUCLEOTIDE SEQUENCE [LARGE SCALE GENOMIC DNA]</scope>
    <source>
        <strain evidence="8">Lor288</strain>
    </source>
</reference>
<feature type="domain" description="EamA" evidence="7">
    <location>
        <begin position="20"/>
        <end position="161"/>
    </location>
</feature>
<feature type="transmembrane region" description="Helical" evidence="6">
    <location>
        <begin position="319"/>
        <end position="343"/>
    </location>
</feature>
<feature type="domain" description="EamA" evidence="7">
    <location>
        <begin position="207"/>
        <end position="344"/>
    </location>
</feature>
<proteinExistence type="inferred from homology"/>
<evidence type="ECO:0000256" key="5">
    <source>
        <dbReference type="ARBA" id="ARBA00023136"/>
    </source>
</evidence>
<dbReference type="Pfam" id="PF00892">
    <property type="entry name" value="EamA"/>
    <property type="match status" value="2"/>
</dbReference>
<keyword evidence="3 6" id="KW-0812">Transmembrane</keyword>
<dbReference type="EMBL" id="JBBWWR010000005">
    <property type="protein sequence ID" value="KAK8966130.1"/>
    <property type="molecule type" value="Genomic_DNA"/>
</dbReference>
<feature type="transmembrane region" description="Helical" evidence="6">
    <location>
        <begin position="111"/>
        <end position="131"/>
    </location>
</feature>
<feature type="transmembrane region" description="Helical" evidence="6">
    <location>
        <begin position="49"/>
        <end position="70"/>
    </location>
</feature>
<evidence type="ECO:0000256" key="2">
    <source>
        <dbReference type="ARBA" id="ARBA00007635"/>
    </source>
</evidence>
<evidence type="ECO:0000256" key="6">
    <source>
        <dbReference type="RuleBase" id="RU363077"/>
    </source>
</evidence>
<organism evidence="8 9">
    <name type="scientific">Platanthera guangdongensis</name>
    <dbReference type="NCBI Taxonomy" id="2320717"/>
    <lineage>
        <taxon>Eukaryota</taxon>
        <taxon>Viridiplantae</taxon>
        <taxon>Streptophyta</taxon>
        <taxon>Embryophyta</taxon>
        <taxon>Tracheophyta</taxon>
        <taxon>Spermatophyta</taxon>
        <taxon>Magnoliopsida</taxon>
        <taxon>Liliopsida</taxon>
        <taxon>Asparagales</taxon>
        <taxon>Orchidaceae</taxon>
        <taxon>Orchidoideae</taxon>
        <taxon>Orchideae</taxon>
        <taxon>Orchidinae</taxon>
        <taxon>Platanthera</taxon>
    </lineage>
</organism>
<name>A0ABR2MPN7_9ASPA</name>
<evidence type="ECO:0000256" key="4">
    <source>
        <dbReference type="ARBA" id="ARBA00022989"/>
    </source>
</evidence>
<keyword evidence="5 6" id="KW-0472">Membrane</keyword>
<comment type="subcellular location">
    <subcellularLocation>
        <location evidence="1 6">Membrane</location>
        <topology evidence="1 6">Multi-pass membrane protein</topology>
    </subcellularLocation>
</comment>
<accession>A0ABR2MPN7</accession>
<evidence type="ECO:0000313" key="8">
    <source>
        <dbReference type="EMBL" id="KAK8966130.1"/>
    </source>
</evidence>
<dbReference type="SUPFAM" id="SSF103481">
    <property type="entry name" value="Multidrug resistance efflux transporter EmrE"/>
    <property type="match status" value="2"/>
</dbReference>
<feature type="transmembrane region" description="Helical" evidence="6">
    <location>
        <begin position="207"/>
        <end position="229"/>
    </location>
</feature>
<evidence type="ECO:0000313" key="9">
    <source>
        <dbReference type="Proteomes" id="UP001412067"/>
    </source>
</evidence>
<dbReference type="PANTHER" id="PTHR31218">
    <property type="entry name" value="WAT1-RELATED PROTEIN"/>
    <property type="match status" value="1"/>
</dbReference>
<evidence type="ECO:0000256" key="3">
    <source>
        <dbReference type="ARBA" id="ARBA00022692"/>
    </source>
</evidence>
<feature type="transmembrane region" description="Helical" evidence="6">
    <location>
        <begin position="241"/>
        <end position="259"/>
    </location>
</feature>
<feature type="transmembrane region" description="Helical" evidence="6">
    <location>
        <begin position="18"/>
        <end position="37"/>
    </location>
</feature>
<dbReference type="InterPro" id="IPR037185">
    <property type="entry name" value="EmrE-like"/>
</dbReference>
<dbReference type="InterPro" id="IPR000620">
    <property type="entry name" value="EamA_dom"/>
</dbReference>
<keyword evidence="4 6" id="KW-1133">Transmembrane helix</keyword>
<comment type="caution">
    <text evidence="8">The sequence shown here is derived from an EMBL/GenBank/DDBJ whole genome shotgun (WGS) entry which is preliminary data.</text>
</comment>
<feature type="transmembrane region" description="Helical" evidence="6">
    <location>
        <begin position="143"/>
        <end position="163"/>
    </location>
</feature>
<protein>
    <recommendedName>
        <fullName evidence="6">WAT1-related protein</fullName>
    </recommendedName>
</protein>
<dbReference type="InterPro" id="IPR030184">
    <property type="entry name" value="WAT1-related"/>
</dbReference>
<evidence type="ECO:0000256" key="1">
    <source>
        <dbReference type="ARBA" id="ARBA00004141"/>
    </source>
</evidence>
<comment type="similarity">
    <text evidence="2 6">Belongs to the drug/metabolite transporter (DMT) superfamily. Plant drug/metabolite exporter (P-DME) (TC 2.A.7.4) family.</text>
</comment>
<dbReference type="Proteomes" id="UP001412067">
    <property type="component" value="Unassembled WGS sequence"/>
</dbReference>
<keyword evidence="9" id="KW-1185">Reference proteome</keyword>
<gene>
    <name evidence="8" type="ORF">KSP40_PGU007110</name>
</gene>
<feature type="transmembrane region" description="Helical" evidence="6">
    <location>
        <begin position="82"/>
        <end position="104"/>
    </location>
</feature>
<evidence type="ECO:0000259" key="7">
    <source>
        <dbReference type="Pfam" id="PF00892"/>
    </source>
</evidence>